<sequence>MQALGKKLRMLLIVLLGCIQMFTFPVSFEEEASPTYNGETETVHGRIDPQTKPAVRKNPSLLQRLILLASALPVLFVIPLLLLLRFPKPRLPFSPIILIRKRYLLLLPVKFTSSYVA</sequence>
<dbReference type="RefSeq" id="WP_160038302.1">
    <property type="nucleotide sequence ID" value="NZ_BORQ01000001.1"/>
</dbReference>
<protein>
    <submittedName>
        <fullName evidence="2">Uncharacterized protein</fullName>
    </submittedName>
</protein>
<feature type="transmembrane region" description="Helical" evidence="1">
    <location>
        <begin position="65"/>
        <end position="84"/>
    </location>
</feature>
<keyword evidence="1" id="KW-0812">Transmembrane</keyword>
<evidence type="ECO:0000313" key="2">
    <source>
        <dbReference type="EMBL" id="GIO29287.1"/>
    </source>
</evidence>
<keyword evidence="3" id="KW-1185">Reference proteome</keyword>
<proteinExistence type="predicted"/>
<dbReference type="EMBL" id="BORQ01000001">
    <property type="protein sequence ID" value="GIO29287.1"/>
    <property type="molecule type" value="Genomic_DNA"/>
</dbReference>
<evidence type="ECO:0000313" key="3">
    <source>
        <dbReference type="Proteomes" id="UP000679779"/>
    </source>
</evidence>
<evidence type="ECO:0000256" key="1">
    <source>
        <dbReference type="SAM" id="Phobius"/>
    </source>
</evidence>
<organism evidence="2 3">
    <name type="scientific">Paenibacillus albilobatus</name>
    <dbReference type="NCBI Taxonomy" id="2716884"/>
    <lineage>
        <taxon>Bacteria</taxon>
        <taxon>Bacillati</taxon>
        <taxon>Bacillota</taxon>
        <taxon>Bacilli</taxon>
        <taxon>Bacillales</taxon>
        <taxon>Paenibacillaceae</taxon>
        <taxon>Paenibacillus</taxon>
    </lineage>
</organism>
<comment type="caution">
    <text evidence="2">The sequence shown here is derived from an EMBL/GenBank/DDBJ whole genome shotgun (WGS) entry which is preliminary data.</text>
</comment>
<reference evidence="2" key="1">
    <citation type="submission" date="2021-03" db="EMBL/GenBank/DDBJ databases">
        <title>Antimicrobial resistance genes in bacteria isolated from Japanese honey, and their potential for conferring macrolide and lincosamide resistance in the American foulbrood pathogen Paenibacillus larvae.</title>
        <authorList>
            <person name="Okamoto M."/>
            <person name="Kumagai M."/>
            <person name="Kanamori H."/>
            <person name="Takamatsu D."/>
        </authorList>
    </citation>
    <scope>NUCLEOTIDE SEQUENCE</scope>
    <source>
        <strain evidence="2">J2TS6</strain>
    </source>
</reference>
<accession>A0A919XEB6</accession>
<dbReference type="AlphaFoldDB" id="A0A919XEB6"/>
<keyword evidence="1" id="KW-1133">Transmembrane helix</keyword>
<name>A0A919XEB6_9BACL</name>
<gene>
    <name evidence="2" type="ORF">J2TS6_04280</name>
</gene>
<keyword evidence="1" id="KW-0472">Membrane</keyword>
<dbReference type="Proteomes" id="UP000679779">
    <property type="component" value="Unassembled WGS sequence"/>
</dbReference>